<accession>S5ZDL0</accession>
<dbReference type="PANTHER" id="PTHR13696">
    <property type="entry name" value="P-LOOP CONTAINING NUCLEOSIDE TRIPHOSPHATE HYDROLASE"/>
    <property type="match status" value="1"/>
</dbReference>
<feature type="domain" description="AAA" evidence="1">
    <location>
        <begin position="1"/>
        <end position="181"/>
    </location>
</feature>
<dbReference type="InterPro" id="IPR050678">
    <property type="entry name" value="DNA_Partitioning_ATPase"/>
</dbReference>
<proteinExistence type="predicted"/>
<dbReference type="GeneID" id="16573366"/>
<dbReference type="AlphaFoldDB" id="S5ZDL0"/>
<dbReference type="HOGENOM" id="CLU_037612_4_0_2"/>
<dbReference type="OrthoDB" id="36110at2157"/>
<dbReference type="InterPro" id="IPR027417">
    <property type="entry name" value="P-loop_NTPase"/>
</dbReference>
<dbReference type="SUPFAM" id="SSF52540">
    <property type="entry name" value="P-loop containing nucleoside triphosphate hydrolases"/>
    <property type="match status" value="1"/>
</dbReference>
<dbReference type="PANTHER" id="PTHR13696:SF99">
    <property type="entry name" value="COBYRINIC ACID AC-DIAMIDE SYNTHASE"/>
    <property type="match status" value="1"/>
</dbReference>
<organism evidence="2 3">
    <name type="scientific">Thermofilum adornatum</name>
    <dbReference type="NCBI Taxonomy" id="1365176"/>
    <lineage>
        <taxon>Archaea</taxon>
        <taxon>Thermoproteota</taxon>
        <taxon>Thermoprotei</taxon>
        <taxon>Thermofilales</taxon>
        <taxon>Thermofilaceae</taxon>
        <taxon>Thermofilum</taxon>
    </lineage>
</organism>
<evidence type="ECO:0000313" key="2">
    <source>
        <dbReference type="EMBL" id="AGT35083.1"/>
    </source>
</evidence>
<sequence>MKVVTFLSVKGGVGKTTLTVNTANELATKIGGSDKVLIIDLDAQAGASVYLLGYDQQQALEKQNQTIHELLDKTINNQDPNISKYIINPYKTNPSSGWSPRLDIIVGDSRIIDLEREIISRSAAKGFGWSLILYQLLTKLSQLNYSFIFIDPPATLGALSRMALGASNYFLIPLIPDDFGRVTVGMFTKDFFNQAFYEIALAGRQDRPLCGGIVFNKIKTSTHAKIADEIADEICGKKLYDKYSIPVYKTKLYDRIAYVKSLEEHKPLYKIGDKKAEEEFQSFFDEFYDYVVRDKAKG</sequence>
<dbReference type="CDD" id="cd02042">
    <property type="entry name" value="ParAB_family"/>
    <property type="match status" value="1"/>
</dbReference>
<dbReference type="Gene3D" id="3.40.50.300">
    <property type="entry name" value="P-loop containing nucleotide triphosphate hydrolases"/>
    <property type="match status" value="1"/>
</dbReference>
<evidence type="ECO:0000313" key="3">
    <source>
        <dbReference type="Proteomes" id="UP000015543"/>
    </source>
</evidence>
<dbReference type="InterPro" id="IPR025669">
    <property type="entry name" value="AAA_dom"/>
</dbReference>
<evidence type="ECO:0000259" key="1">
    <source>
        <dbReference type="Pfam" id="PF13614"/>
    </source>
</evidence>
<dbReference type="KEGG" id="thb:N186_03600"/>
<dbReference type="RefSeq" id="WP_020962388.1">
    <property type="nucleotide sequence ID" value="NC_022093.1"/>
</dbReference>
<dbReference type="Pfam" id="PF13614">
    <property type="entry name" value="AAA_31"/>
    <property type="match status" value="1"/>
</dbReference>
<name>S5ZDL0_9CREN</name>
<dbReference type="Proteomes" id="UP000015543">
    <property type="component" value="Chromosome"/>
</dbReference>
<dbReference type="PATRIC" id="fig|1365176.7.peg.699"/>
<dbReference type="eggNOG" id="arCOG00586">
    <property type="taxonomic scope" value="Archaea"/>
</dbReference>
<protein>
    <recommendedName>
        <fullName evidence="1">AAA domain-containing protein</fullName>
    </recommendedName>
</protein>
<gene>
    <name evidence="2" type="ORF">N186_03600</name>
</gene>
<dbReference type="EMBL" id="CP006646">
    <property type="protein sequence ID" value="AGT35083.1"/>
    <property type="molecule type" value="Genomic_DNA"/>
</dbReference>
<reference evidence="2 3" key="1">
    <citation type="journal article" date="2013" name="Genome Announc.">
        <title>Complete Genomic Sequence of 'Thermofilum adornatus' Strain 1910bT, a Hyperthermophilic Anaerobic Organotrophic Crenarchaeon.</title>
        <authorList>
            <person name="Dominova I.N."/>
            <person name="Kublanov I.V."/>
            <person name="Podosokorskaya O.A."/>
            <person name="Derbikova K.S."/>
            <person name="Patrushev M.V."/>
            <person name="Toshchakov S.V."/>
        </authorList>
    </citation>
    <scope>NUCLEOTIDE SEQUENCE [LARGE SCALE GENOMIC DNA]</scope>
    <source>
        <strain evidence="3">1910b</strain>
    </source>
</reference>
<keyword evidence="3" id="KW-1185">Reference proteome</keyword>